<evidence type="ECO:0000313" key="2">
    <source>
        <dbReference type="EMBL" id="ABD88477.1"/>
    </source>
</evidence>
<protein>
    <submittedName>
        <fullName evidence="2">Uncharacterized protein</fullName>
    </submittedName>
</protein>
<dbReference type="HOGENOM" id="CLU_169001_0_0_5"/>
<dbReference type="STRING" id="316056.RPC_2931"/>
<dbReference type="eggNOG" id="ENOG502ZJQ7">
    <property type="taxonomic scope" value="Bacteria"/>
</dbReference>
<organism evidence="2">
    <name type="scientific">Rhodopseudomonas palustris (strain BisB18)</name>
    <dbReference type="NCBI Taxonomy" id="316056"/>
    <lineage>
        <taxon>Bacteria</taxon>
        <taxon>Pseudomonadati</taxon>
        <taxon>Pseudomonadota</taxon>
        <taxon>Alphaproteobacteria</taxon>
        <taxon>Hyphomicrobiales</taxon>
        <taxon>Nitrobacteraceae</taxon>
        <taxon>Rhodopseudomonas</taxon>
    </lineage>
</organism>
<dbReference type="EMBL" id="CP000301">
    <property type="protein sequence ID" value="ABD88477.1"/>
    <property type="molecule type" value="Genomic_DNA"/>
</dbReference>
<dbReference type="AlphaFoldDB" id="Q213F9"/>
<feature type="chain" id="PRO_5004199540" evidence="1">
    <location>
        <begin position="28"/>
        <end position="113"/>
    </location>
</feature>
<sequence length="113" mass="11275">MRSSTMILLSAAVAVVLFLAAGGRNEAAQGDRTEAALTPASPVVVSPIRAITSESCASDGCPAACDSNEALVSAICVGVTGAKFSEAIRVEDGVMTATCGSSANNIVVLCARK</sequence>
<feature type="signal peptide" evidence="1">
    <location>
        <begin position="1"/>
        <end position="27"/>
    </location>
</feature>
<dbReference type="KEGG" id="rpc:RPC_2931"/>
<accession>Q213F9</accession>
<evidence type="ECO:0000256" key="1">
    <source>
        <dbReference type="SAM" id="SignalP"/>
    </source>
</evidence>
<reference evidence="2" key="1">
    <citation type="submission" date="2006-03" db="EMBL/GenBank/DDBJ databases">
        <title>Complete sequence of Rhodopseudomonas palustris BisB18.</title>
        <authorList>
            <consortium name="US DOE Joint Genome Institute"/>
            <person name="Copeland A."/>
            <person name="Lucas S."/>
            <person name="Lapidus A."/>
            <person name="Barry K."/>
            <person name="Detter J.C."/>
            <person name="Glavina del Rio T."/>
            <person name="Hammon N."/>
            <person name="Israni S."/>
            <person name="Dalin E."/>
            <person name="Tice H."/>
            <person name="Pitluck S."/>
            <person name="Chain P."/>
            <person name="Malfatti S."/>
            <person name="Shin M."/>
            <person name="Vergez L."/>
            <person name="Schmutz J."/>
            <person name="Larimer F."/>
            <person name="Land M."/>
            <person name="Hauser L."/>
            <person name="Pelletier D.A."/>
            <person name="Kyrpides N."/>
            <person name="Anderson I."/>
            <person name="Oda Y."/>
            <person name="Harwood C.S."/>
            <person name="Richardson P."/>
        </authorList>
    </citation>
    <scope>NUCLEOTIDE SEQUENCE [LARGE SCALE GENOMIC DNA]</scope>
    <source>
        <strain evidence="2">BisB18</strain>
    </source>
</reference>
<proteinExistence type="predicted"/>
<gene>
    <name evidence="2" type="ordered locus">RPC_2931</name>
</gene>
<name>Q213F9_RHOPB</name>
<keyword evidence="1" id="KW-0732">Signal</keyword>